<keyword evidence="2" id="KW-1185">Reference proteome</keyword>
<reference evidence="1" key="1">
    <citation type="submission" date="2021-05" db="EMBL/GenBank/DDBJ databases">
        <authorList>
            <person name="Pan Q."/>
            <person name="Jouanno E."/>
            <person name="Zahm M."/>
            <person name="Klopp C."/>
            <person name="Cabau C."/>
            <person name="Louis A."/>
            <person name="Berthelot C."/>
            <person name="Parey E."/>
            <person name="Roest Crollius H."/>
            <person name="Montfort J."/>
            <person name="Robinson-Rechavi M."/>
            <person name="Bouchez O."/>
            <person name="Lampietro C."/>
            <person name="Lopez Roques C."/>
            <person name="Donnadieu C."/>
            <person name="Postlethwait J."/>
            <person name="Bobe J."/>
            <person name="Dillon D."/>
            <person name="Chandos A."/>
            <person name="von Hippel F."/>
            <person name="Guiguen Y."/>
        </authorList>
    </citation>
    <scope>NUCLEOTIDE SEQUENCE</scope>
    <source>
        <strain evidence="1">YG-Jan2019</strain>
    </source>
</reference>
<dbReference type="EMBL" id="CM055752">
    <property type="protein sequence ID" value="KAJ7992210.1"/>
    <property type="molecule type" value="Genomic_DNA"/>
</dbReference>
<comment type="caution">
    <text evidence="1">The sequence shown here is derived from an EMBL/GenBank/DDBJ whole genome shotgun (WGS) entry which is preliminary data.</text>
</comment>
<organism evidence="1 2">
    <name type="scientific">Dallia pectoralis</name>
    <name type="common">Alaska blackfish</name>
    <dbReference type="NCBI Taxonomy" id="75939"/>
    <lineage>
        <taxon>Eukaryota</taxon>
        <taxon>Metazoa</taxon>
        <taxon>Chordata</taxon>
        <taxon>Craniata</taxon>
        <taxon>Vertebrata</taxon>
        <taxon>Euteleostomi</taxon>
        <taxon>Actinopterygii</taxon>
        <taxon>Neopterygii</taxon>
        <taxon>Teleostei</taxon>
        <taxon>Protacanthopterygii</taxon>
        <taxon>Esociformes</taxon>
        <taxon>Umbridae</taxon>
        <taxon>Dallia</taxon>
    </lineage>
</organism>
<protein>
    <submittedName>
        <fullName evidence="1">Uncharacterized protein</fullName>
    </submittedName>
</protein>
<proteinExistence type="predicted"/>
<name>A0ACC2FLU8_DALPE</name>
<evidence type="ECO:0000313" key="2">
    <source>
        <dbReference type="Proteomes" id="UP001157502"/>
    </source>
</evidence>
<accession>A0ACC2FLU8</accession>
<gene>
    <name evidence="1" type="ORF">DPEC_G00276160</name>
</gene>
<evidence type="ECO:0000313" key="1">
    <source>
        <dbReference type="EMBL" id="KAJ7992210.1"/>
    </source>
</evidence>
<sequence length="98" mass="10506">MLLSSPYFLPLHPMSATSCWLPDHKTQPAVFLVNTHLEPGAHSTSGLAQNPGPRKQCSTANWPARHQDPGSPHRPPDSPAPCSPRRGWGGCRGCSVSS</sequence>
<dbReference type="Proteomes" id="UP001157502">
    <property type="component" value="Chromosome 25"/>
</dbReference>